<evidence type="ECO:0000313" key="2">
    <source>
        <dbReference type="Proteomes" id="UP000092651"/>
    </source>
</evidence>
<comment type="caution">
    <text evidence="1">The sequence shown here is derived from an EMBL/GenBank/DDBJ whole genome shotgun (WGS) entry which is preliminary data.</text>
</comment>
<dbReference type="Proteomes" id="UP000092651">
    <property type="component" value="Unassembled WGS sequence"/>
</dbReference>
<protein>
    <submittedName>
        <fullName evidence="1">Transposase</fullName>
    </submittedName>
</protein>
<dbReference type="EMBL" id="MAYH01000023">
    <property type="protein sequence ID" value="OCA72106.1"/>
    <property type="molecule type" value="Genomic_DNA"/>
</dbReference>
<keyword evidence="2" id="KW-1185">Reference proteome</keyword>
<dbReference type="AlphaFoldDB" id="A0A1B8ZKJ5"/>
<accession>A0A1B8ZKJ5</accession>
<evidence type="ECO:0000313" key="1">
    <source>
        <dbReference type="EMBL" id="OCA72106.1"/>
    </source>
</evidence>
<dbReference type="OrthoDB" id="799937at2"/>
<organism evidence="1 2">
    <name type="scientific">Chryseobacterium artocarpi</name>
    <dbReference type="NCBI Taxonomy" id="1414727"/>
    <lineage>
        <taxon>Bacteria</taxon>
        <taxon>Pseudomonadati</taxon>
        <taxon>Bacteroidota</taxon>
        <taxon>Flavobacteriia</taxon>
        <taxon>Flavobacteriales</taxon>
        <taxon>Weeksellaceae</taxon>
        <taxon>Chryseobacterium group</taxon>
        <taxon>Chryseobacterium</taxon>
    </lineage>
</organism>
<sequence>MENLKEIHIGDLLYKRVKEENIEINRICKFLKATEKEILEMYTAKTLDTDILLRWCKLLEYDFFRLYSSHLILYAPVARVNNKNDKKQMPQFRKSLYTKEIINYIVELIDTEKKTTLEIINEYRIPKTTLSKWIIKYKK</sequence>
<proteinExistence type="predicted"/>
<dbReference type="RefSeq" id="WP_065394333.1">
    <property type="nucleotide sequence ID" value="NZ_MAYH01000023.1"/>
</dbReference>
<reference evidence="1 2" key="1">
    <citation type="submission" date="2016-07" db="EMBL/GenBank/DDBJ databases">
        <authorList>
            <person name="Jeong J.-J."/>
            <person name="Kim D.W."/>
            <person name="Sang M.K."/>
            <person name="Choi I.-G."/>
            <person name="Kim K.D."/>
        </authorList>
    </citation>
    <scope>NUCLEOTIDE SEQUENCE [LARGE SCALE GENOMIC DNA]</scope>
    <source>
        <strain evidence="1 2">UTM-3</strain>
    </source>
</reference>
<name>A0A1B8ZKJ5_9FLAO</name>
<gene>
    <name evidence="1" type="ORF">BBI01_08095</name>
</gene>